<dbReference type="Proteomes" id="UP000199128">
    <property type="component" value="Unassembled WGS sequence"/>
</dbReference>
<dbReference type="InterPro" id="IPR013766">
    <property type="entry name" value="Thioredoxin_domain"/>
</dbReference>
<protein>
    <recommendedName>
        <fullName evidence="6 7">Thioredoxin</fullName>
    </recommendedName>
</protein>
<evidence type="ECO:0000313" key="12">
    <source>
        <dbReference type="EMBL" id="SER41007.1"/>
    </source>
</evidence>
<dbReference type="EMBL" id="FNWT01000013">
    <property type="protein sequence ID" value="SEH68868.1"/>
    <property type="molecule type" value="Genomic_DNA"/>
</dbReference>
<evidence type="ECO:0000256" key="7">
    <source>
        <dbReference type="PIRNR" id="PIRNR000077"/>
    </source>
</evidence>
<dbReference type="GO" id="GO:0005737">
    <property type="term" value="C:cytoplasm"/>
    <property type="evidence" value="ECO:0007669"/>
    <property type="project" value="TreeGrafter"/>
</dbReference>
<comment type="similarity">
    <text evidence="1 7">Belongs to the thioredoxin family.</text>
</comment>
<evidence type="ECO:0000256" key="6">
    <source>
        <dbReference type="NCBIfam" id="TIGR01068"/>
    </source>
</evidence>
<dbReference type="EMBL" id="FOGP01000002">
    <property type="protein sequence ID" value="SER41007.1"/>
    <property type="molecule type" value="Genomic_DNA"/>
</dbReference>
<dbReference type="Pfam" id="PF00085">
    <property type="entry name" value="Thioredoxin"/>
    <property type="match status" value="1"/>
</dbReference>
<evidence type="ECO:0000313" key="14">
    <source>
        <dbReference type="Proteomes" id="UP000199135"/>
    </source>
</evidence>
<dbReference type="PANTHER" id="PTHR45663">
    <property type="entry name" value="GEO12009P1"/>
    <property type="match status" value="1"/>
</dbReference>
<dbReference type="Gene3D" id="3.40.30.10">
    <property type="entry name" value="Glutaredoxin"/>
    <property type="match status" value="1"/>
</dbReference>
<dbReference type="PANTHER" id="PTHR45663:SF11">
    <property type="entry name" value="GEO12009P1"/>
    <property type="match status" value="1"/>
</dbReference>
<evidence type="ECO:0000313" key="11">
    <source>
        <dbReference type="EMBL" id="SEH68868.1"/>
    </source>
</evidence>
<feature type="site" description="Contributes to redox potential value" evidence="8">
    <location>
        <position position="31"/>
    </location>
</feature>
<dbReference type="InterPro" id="IPR005746">
    <property type="entry name" value="Thioredoxin"/>
</dbReference>
<dbReference type="FunFam" id="3.40.30.10:FF:000001">
    <property type="entry name" value="Thioredoxin"/>
    <property type="match status" value="1"/>
</dbReference>
<dbReference type="InterPro" id="IPR017937">
    <property type="entry name" value="Thioredoxin_CS"/>
</dbReference>
<dbReference type="CDD" id="cd02947">
    <property type="entry name" value="TRX_family"/>
    <property type="match status" value="1"/>
</dbReference>
<evidence type="ECO:0000256" key="9">
    <source>
        <dbReference type="PIRSR" id="PIRSR000077-4"/>
    </source>
</evidence>
<dbReference type="Proteomes" id="UP000199135">
    <property type="component" value="Unassembled WGS sequence"/>
</dbReference>
<dbReference type="AlphaFoldDB" id="A0A1H9NYW6"/>
<dbReference type="PRINTS" id="PR00421">
    <property type="entry name" value="THIOREDOXIN"/>
</dbReference>
<reference evidence="13 14" key="2">
    <citation type="submission" date="2016-10" db="EMBL/GenBank/DDBJ databases">
        <authorList>
            <person name="Varghese N."/>
            <person name="Submissions S."/>
        </authorList>
    </citation>
    <scope>NUCLEOTIDE SEQUENCE [LARGE SCALE GENOMIC DNA]</scope>
    <source>
        <strain evidence="13">KHGC19</strain>
        <strain evidence="11 14">WCP15</strain>
    </source>
</reference>
<dbReference type="PIRSF" id="PIRSF000077">
    <property type="entry name" value="Thioredoxin"/>
    <property type="match status" value="1"/>
</dbReference>
<evidence type="ECO:0000313" key="13">
    <source>
        <dbReference type="Proteomes" id="UP000199128"/>
    </source>
</evidence>
<feature type="domain" description="Thioredoxin" evidence="10">
    <location>
        <begin position="1"/>
        <end position="105"/>
    </location>
</feature>
<dbReference type="InterPro" id="IPR036249">
    <property type="entry name" value="Thioredoxin-like_sf"/>
</dbReference>
<proteinExistence type="inferred from homology"/>
<feature type="site" description="Deprotonates C-terminal active site Cys" evidence="8">
    <location>
        <position position="24"/>
    </location>
</feature>
<evidence type="ECO:0000256" key="5">
    <source>
        <dbReference type="ARBA" id="ARBA00023284"/>
    </source>
</evidence>
<keyword evidence="2" id="KW-0813">Transport</keyword>
<feature type="disulfide bond" description="Redox-active" evidence="9">
    <location>
        <begin position="30"/>
        <end position="33"/>
    </location>
</feature>
<evidence type="ECO:0000259" key="10">
    <source>
        <dbReference type="PROSITE" id="PS51352"/>
    </source>
</evidence>
<organism evidence="12 13">
    <name type="scientific">Parafannyhessea umbonata</name>
    <dbReference type="NCBI Taxonomy" id="604330"/>
    <lineage>
        <taxon>Bacteria</taxon>
        <taxon>Bacillati</taxon>
        <taxon>Actinomycetota</taxon>
        <taxon>Coriobacteriia</taxon>
        <taxon>Coriobacteriales</taxon>
        <taxon>Atopobiaceae</taxon>
        <taxon>Parafannyhessea</taxon>
    </lineage>
</organism>
<evidence type="ECO:0000256" key="1">
    <source>
        <dbReference type="ARBA" id="ARBA00008987"/>
    </source>
</evidence>
<dbReference type="PROSITE" id="PS51352">
    <property type="entry name" value="THIOREDOXIN_2"/>
    <property type="match status" value="1"/>
</dbReference>
<reference evidence="12" key="1">
    <citation type="submission" date="2016-10" db="EMBL/GenBank/DDBJ databases">
        <authorList>
            <person name="de Groot N.N."/>
        </authorList>
    </citation>
    <scope>NUCLEOTIDE SEQUENCE [LARGE SCALE GENOMIC DNA]</scope>
    <source>
        <strain evidence="12">KHGC19</strain>
    </source>
</reference>
<feature type="site" description="Contributes to redox potential value" evidence="8">
    <location>
        <position position="32"/>
    </location>
</feature>
<dbReference type="RefSeq" id="WP_078686879.1">
    <property type="nucleotide sequence ID" value="NZ_FNWT01000013.1"/>
</dbReference>
<dbReference type="PROSITE" id="PS00194">
    <property type="entry name" value="THIOREDOXIN_1"/>
    <property type="match status" value="1"/>
</dbReference>
<evidence type="ECO:0000256" key="3">
    <source>
        <dbReference type="ARBA" id="ARBA00022982"/>
    </source>
</evidence>
<feature type="active site" description="Nucleophile" evidence="8">
    <location>
        <position position="30"/>
    </location>
</feature>
<dbReference type="SUPFAM" id="SSF52833">
    <property type="entry name" value="Thioredoxin-like"/>
    <property type="match status" value="1"/>
</dbReference>
<evidence type="ECO:0000256" key="2">
    <source>
        <dbReference type="ARBA" id="ARBA00022448"/>
    </source>
</evidence>
<name>A0A1H9NYW6_9ACTN</name>
<accession>A0A1H9NYW6</accession>
<evidence type="ECO:0000256" key="8">
    <source>
        <dbReference type="PIRSR" id="PIRSR000077-1"/>
    </source>
</evidence>
<gene>
    <name evidence="12" type="ORF">SAMN05216446_0692</name>
    <name evidence="11" type="ORF">SAMN05216447_11324</name>
</gene>
<evidence type="ECO:0000256" key="4">
    <source>
        <dbReference type="ARBA" id="ARBA00023157"/>
    </source>
</evidence>
<feature type="active site" description="Nucleophile" evidence="8">
    <location>
        <position position="33"/>
    </location>
</feature>
<keyword evidence="5 9" id="KW-0676">Redox-active center</keyword>
<keyword evidence="4 9" id="KW-1015">Disulfide bond</keyword>
<keyword evidence="14" id="KW-1185">Reference proteome</keyword>
<dbReference type="NCBIfam" id="TIGR01068">
    <property type="entry name" value="thioredoxin"/>
    <property type="match status" value="1"/>
</dbReference>
<sequence length="105" mass="11891">MEYSFTAENFEQEVLNSDIPVLIDFYADWCGPCRSMLPIVESLAQKYEGRVKVGKVNSDEQQELAKAFNVMSIPSFFIVKDGKVIDNLVGRLPQEMLEQKLDAIA</sequence>
<dbReference type="GO" id="GO:0015035">
    <property type="term" value="F:protein-disulfide reductase activity"/>
    <property type="evidence" value="ECO:0007669"/>
    <property type="project" value="UniProtKB-UniRule"/>
</dbReference>
<keyword evidence="3" id="KW-0249">Electron transport</keyword>